<reference evidence="3" key="1">
    <citation type="submission" date="2019-04" db="EMBL/GenBank/DDBJ databases">
        <title>Genome assembly of Zosterops borbonicus 15179.</title>
        <authorList>
            <person name="Leroy T."/>
            <person name="Anselmetti Y."/>
            <person name="Tilak M.-K."/>
            <person name="Nabholz B."/>
        </authorList>
    </citation>
    <scope>NUCLEOTIDE SEQUENCE</scope>
    <source>
        <strain evidence="3">HGM_15179</strain>
        <tissue evidence="3">Muscle</tissue>
    </source>
</reference>
<keyword evidence="2" id="KW-0812">Transmembrane</keyword>
<evidence type="ECO:0000313" key="4">
    <source>
        <dbReference type="Proteomes" id="UP000796761"/>
    </source>
</evidence>
<dbReference type="OrthoDB" id="10544502at2759"/>
<comment type="caution">
    <text evidence="3">The sequence shown here is derived from an EMBL/GenBank/DDBJ whole genome shotgun (WGS) entry which is preliminary data.</text>
</comment>
<organism evidence="3 4">
    <name type="scientific">Zosterops borbonicus</name>
    <dbReference type="NCBI Taxonomy" id="364589"/>
    <lineage>
        <taxon>Eukaryota</taxon>
        <taxon>Metazoa</taxon>
        <taxon>Chordata</taxon>
        <taxon>Craniata</taxon>
        <taxon>Vertebrata</taxon>
        <taxon>Euteleostomi</taxon>
        <taxon>Archelosauria</taxon>
        <taxon>Archosauria</taxon>
        <taxon>Dinosauria</taxon>
        <taxon>Saurischia</taxon>
        <taxon>Theropoda</taxon>
        <taxon>Coelurosauria</taxon>
        <taxon>Aves</taxon>
        <taxon>Neognathae</taxon>
        <taxon>Neoaves</taxon>
        <taxon>Telluraves</taxon>
        <taxon>Australaves</taxon>
        <taxon>Passeriformes</taxon>
        <taxon>Sylvioidea</taxon>
        <taxon>Zosteropidae</taxon>
        <taxon>Zosterops</taxon>
    </lineage>
</organism>
<evidence type="ECO:0000256" key="2">
    <source>
        <dbReference type="SAM" id="Phobius"/>
    </source>
</evidence>
<protein>
    <submittedName>
        <fullName evidence="3">Uncharacterized protein</fullName>
    </submittedName>
</protein>
<keyword evidence="4" id="KW-1185">Reference proteome</keyword>
<evidence type="ECO:0000256" key="1">
    <source>
        <dbReference type="SAM" id="MobiDB-lite"/>
    </source>
</evidence>
<keyword evidence="2" id="KW-0472">Membrane</keyword>
<keyword evidence="2" id="KW-1133">Transmembrane helix</keyword>
<dbReference type="Proteomes" id="UP000796761">
    <property type="component" value="Unassembled WGS sequence"/>
</dbReference>
<dbReference type="AlphaFoldDB" id="A0A8K1G4G3"/>
<evidence type="ECO:0000313" key="3">
    <source>
        <dbReference type="EMBL" id="TRZ11631.1"/>
    </source>
</evidence>
<name>A0A8K1G4G3_9PASS</name>
<feature type="compositionally biased region" description="Polar residues" evidence="1">
    <location>
        <begin position="108"/>
        <end position="119"/>
    </location>
</feature>
<accession>A0A8K1G4G3</accession>
<sequence length="144" mass="15775">MSLLLCTTSSDALVASTVIPHLHYPMLIYAMPLLQMVIGFALAAMSMDQADRDGDHDVSSWKGGYPASPPQHVDYKQTRPTSPPTTCSGLYTMIFHDMCSEIEKSQEETFNAHTSTSGKSEIEKGKGNPITDFEDSNLIICSKN</sequence>
<feature type="region of interest" description="Disordered" evidence="1">
    <location>
        <begin position="53"/>
        <end position="82"/>
    </location>
</feature>
<feature type="region of interest" description="Disordered" evidence="1">
    <location>
        <begin position="106"/>
        <end position="130"/>
    </location>
</feature>
<gene>
    <name evidence="3" type="ORF">HGM15179_015477</name>
</gene>
<dbReference type="EMBL" id="SWJQ01000684">
    <property type="protein sequence ID" value="TRZ11631.1"/>
    <property type="molecule type" value="Genomic_DNA"/>
</dbReference>
<feature type="transmembrane region" description="Helical" evidence="2">
    <location>
        <begin position="26"/>
        <end position="45"/>
    </location>
</feature>
<proteinExistence type="predicted"/>